<dbReference type="GO" id="GO:0000976">
    <property type="term" value="F:transcription cis-regulatory region binding"/>
    <property type="evidence" value="ECO:0007669"/>
    <property type="project" value="TreeGrafter"/>
</dbReference>
<dbReference type="InterPro" id="IPR011075">
    <property type="entry name" value="TetR_C"/>
</dbReference>
<evidence type="ECO:0000256" key="4">
    <source>
        <dbReference type="PROSITE-ProRule" id="PRU00335"/>
    </source>
</evidence>
<dbReference type="FunFam" id="1.10.10.60:FF:000141">
    <property type="entry name" value="TetR family transcriptional regulator"/>
    <property type="match status" value="1"/>
</dbReference>
<dbReference type="PROSITE" id="PS50977">
    <property type="entry name" value="HTH_TETR_2"/>
    <property type="match status" value="1"/>
</dbReference>
<dbReference type="InterPro" id="IPR050109">
    <property type="entry name" value="HTH-type_TetR-like_transc_reg"/>
</dbReference>
<evidence type="ECO:0000313" key="6">
    <source>
        <dbReference type="EMBL" id="ASW03743.1"/>
    </source>
</evidence>
<reference evidence="6 7" key="1">
    <citation type="submission" date="2017-08" db="EMBL/GenBank/DDBJ databases">
        <title>Identification and genetic characteristics of simultaneous BTEX- and naphthalene-degrading Paraburkholderia sp. BN5 isolated from petroleum-contaminated soil.</title>
        <authorList>
            <person name="Lee Y."/>
            <person name="Jeon C.O."/>
        </authorList>
    </citation>
    <scope>NUCLEOTIDE SEQUENCE [LARGE SCALE GENOMIC DNA]</scope>
    <source>
        <strain evidence="6 7">BN5</strain>
        <plasmid evidence="6 7">pBN2</plasmid>
    </source>
</reference>
<dbReference type="EMBL" id="CP022992">
    <property type="protein sequence ID" value="ASW03743.1"/>
    <property type="molecule type" value="Genomic_DNA"/>
</dbReference>
<dbReference type="AlphaFoldDB" id="A0A248VXY6"/>
<evidence type="ECO:0000313" key="7">
    <source>
        <dbReference type="Proteomes" id="UP000215158"/>
    </source>
</evidence>
<dbReference type="Gene3D" id="1.10.357.10">
    <property type="entry name" value="Tetracycline Repressor, domain 2"/>
    <property type="match status" value="1"/>
</dbReference>
<evidence type="ECO:0000256" key="3">
    <source>
        <dbReference type="ARBA" id="ARBA00023163"/>
    </source>
</evidence>
<feature type="DNA-binding region" description="H-T-H motif" evidence="4">
    <location>
        <begin position="25"/>
        <end position="44"/>
    </location>
</feature>
<dbReference type="GO" id="GO:0003700">
    <property type="term" value="F:DNA-binding transcription factor activity"/>
    <property type="evidence" value="ECO:0007669"/>
    <property type="project" value="TreeGrafter"/>
</dbReference>
<evidence type="ECO:0000256" key="2">
    <source>
        <dbReference type="ARBA" id="ARBA00023125"/>
    </source>
</evidence>
<gene>
    <name evidence="6" type="ORF">CJU94_36750</name>
</gene>
<dbReference type="PRINTS" id="PR00455">
    <property type="entry name" value="HTHTETR"/>
</dbReference>
<dbReference type="KEGG" id="parb:CJU94_36750"/>
<dbReference type="InterPro" id="IPR036271">
    <property type="entry name" value="Tet_transcr_reg_TetR-rel_C_sf"/>
</dbReference>
<proteinExistence type="predicted"/>
<keyword evidence="1" id="KW-0805">Transcription regulation</keyword>
<dbReference type="SUPFAM" id="SSF48498">
    <property type="entry name" value="Tetracyclin repressor-like, C-terminal domain"/>
    <property type="match status" value="1"/>
</dbReference>
<organism evidence="6 7">
    <name type="scientific">Paraburkholderia aromaticivorans</name>
    <dbReference type="NCBI Taxonomy" id="2026199"/>
    <lineage>
        <taxon>Bacteria</taxon>
        <taxon>Pseudomonadati</taxon>
        <taxon>Pseudomonadota</taxon>
        <taxon>Betaproteobacteria</taxon>
        <taxon>Burkholderiales</taxon>
        <taxon>Burkholderiaceae</taxon>
        <taxon>Paraburkholderia</taxon>
    </lineage>
</organism>
<dbReference type="OrthoDB" id="116240at2"/>
<feature type="domain" description="HTH tetR-type" evidence="5">
    <location>
        <begin position="2"/>
        <end position="62"/>
    </location>
</feature>
<geneLocation type="plasmid" evidence="6 7">
    <name>pBN2</name>
</geneLocation>
<sequence>MAHKREDILAAATRLFASDGYHAVGVDRIIAESGVAKMTFYKHFPSKNKLIVAVLDARSAAALSSLRSFVGGRSTPMKRLQAVFDWHSRWFGSADFTGCMFIAATAEFHNSQPEVSRCSSEHKRLLTGFISEILSDLVEHRSVDRLARQTVMLLDGAVTAALLHDRSAAAKEAWVAMQALVTAAARPR</sequence>
<dbReference type="InterPro" id="IPR001647">
    <property type="entry name" value="HTH_TetR"/>
</dbReference>
<keyword evidence="7" id="KW-1185">Reference proteome</keyword>
<dbReference type="PANTHER" id="PTHR30055:SF200">
    <property type="entry name" value="HTH-TYPE TRANSCRIPTIONAL REPRESSOR BDCR"/>
    <property type="match status" value="1"/>
</dbReference>
<dbReference type="PANTHER" id="PTHR30055">
    <property type="entry name" value="HTH-TYPE TRANSCRIPTIONAL REGULATOR RUTR"/>
    <property type="match status" value="1"/>
</dbReference>
<evidence type="ECO:0000256" key="1">
    <source>
        <dbReference type="ARBA" id="ARBA00023015"/>
    </source>
</evidence>
<keyword evidence="3" id="KW-0804">Transcription</keyword>
<keyword evidence="6" id="KW-0614">Plasmid</keyword>
<evidence type="ECO:0000259" key="5">
    <source>
        <dbReference type="PROSITE" id="PS50977"/>
    </source>
</evidence>
<dbReference type="Pfam" id="PF00440">
    <property type="entry name" value="TetR_N"/>
    <property type="match status" value="1"/>
</dbReference>
<dbReference type="Pfam" id="PF16925">
    <property type="entry name" value="TetR_C_13"/>
    <property type="match status" value="1"/>
</dbReference>
<dbReference type="RefSeq" id="WP_095423521.1">
    <property type="nucleotide sequence ID" value="NZ_CP022992.1"/>
</dbReference>
<accession>A0A248VXY6</accession>
<keyword evidence="2 4" id="KW-0238">DNA-binding</keyword>
<dbReference type="SUPFAM" id="SSF46689">
    <property type="entry name" value="Homeodomain-like"/>
    <property type="match status" value="1"/>
</dbReference>
<dbReference type="Proteomes" id="UP000215158">
    <property type="component" value="Plasmid pBN2"/>
</dbReference>
<protein>
    <recommendedName>
        <fullName evidence="5">HTH tetR-type domain-containing protein</fullName>
    </recommendedName>
</protein>
<dbReference type="InterPro" id="IPR009057">
    <property type="entry name" value="Homeodomain-like_sf"/>
</dbReference>
<name>A0A248VXY6_9BURK</name>